<organism evidence="2 3">
    <name type="scientific">Aminobacter carboxidus</name>
    <dbReference type="NCBI Taxonomy" id="376165"/>
    <lineage>
        <taxon>Bacteria</taxon>
        <taxon>Pseudomonadati</taxon>
        <taxon>Pseudomonadota</taxon>
        <taxon>Alphaproteobacteria</taxon>
        <taxon>Hyphomicrobiales</taxon>
        <taxon>Phyllobacteriaceae</taxon>
        <taxon>Aminobacter</taxon>
    </lineage>
</organism>
<evidence type="ECO:0000313" key="2">
    <source>
        <dbReference type="EMBL" id="MBB6468673.1"/>
    </source>
</evidence>
<name>A0A8E1WIQ0_9HYPH</name>
<proteinExistence type="predicted"/>
<dbReference type="Proteomes" id="UP000532373">
    <property type="component" value="Unassembled WGS sequence"/>
</dbReference>
<evidence type="ECO:0000313" key="3">
    <source>
        <dbReference type="Proteomes" id="UP000532373"/>
    </source>
</evidence>
<comment type="caution">
    <text evidence="2">The sequence shown here is derived from an EMBL/GenBank/DDBJ whole genome shotgun (WGS) entry which is preliminary data.</text>
</comment>
<dbReference type="EMBL" id="JACHGI010000011">
    <property type="protein sequence ID" value="MBB6468673.1"/>
    <property type="molecule type" value="Genomic_DNA"/>
</dbReference>
<reference evidence="2 3" key="1">
    <citation type="submission" date="2020-08" db="EMBL/GenBank/DDBJ databases">
        <title>Genomic Encyclopedia of Type Strains, Phase IV (KMG-IV): sequencing the most valuable type-strain genomes for metagenomic binning, comparative biology and taxonomic classification.</title>
        <authorList>
            <person name="Goeker M."/>
        </authorList>
    </citation>
    <scope>NUCLEOTIDE SEQUENCE [LARGE SCALE GENOMIC DNA]</scope>
    <source>
        <strain evidence="2 3">DSM 17454</strain>
    </source>
</reference>
<feature type="region of interest" description="Disordered" evidence="1">
    <location>
        <begin position="20"/>
        <end position="47"/>
    </location>
</feature>
<evidence type="ECO:0000256" key="1">
    <source>
        <dbReference type="SAM" id="MobiDB-lite"/>
    </source>
</evidence>
<sequence length="47" mass="5084">MMFPGSYAAKIASTLQDEKARRGALRDTTISGLKPETARRRCSGRAG</sequence>
<gene>
    <name evidence="2" type="ORF">HNQ96_004557</name>
</gene>
<dbReference type="AlphaFoldDB" id="A0A8E1WIQ0"/>
<accession>A0A8E1WIQ0</accession>
<protein>
    <submittedName>
        <fullName evidence="2">Uncharacterized protein</fullName>
    </submittedName>
</protein>